<keyword evidence="3 8" id="KW-0132">Cell division</keyword>
<evidence type="ECO:0000256" key="4">
    <source>
        <dbReference type="ARBA" id="ARBA00022692"/>
    </source>
</evidence>
<dbReference type="Proteomes" id="UP000616839">
    <property type="component" value="Unassembled WGS sequence"/>
</dbReference>
<evidence type="ECO:0000256" key="6">
    <source>
        <dbReference type="ARBA" id="ARBA00023136"/>
    </source>
</evidence>
<dbReference type="PROSITE" id="PS51779">
    <property type="entry name" value="POTRA"/>
    <property type="match status" value="1"/>
</dbReference>
<evidence type="ECO:0000256" key="7">
    <source>
        <dbReference type="ARBA" id="ARBA00023306"/>
    </source>
</evidence>
<evidence type="ECO:0000256" key="3">
    <source>
        <dbReference type="ARBA" id="ARBA00022618"/>
    </source>
</evidence>
<keyword evidence="4 8" id="KW-0812">Transmembrane</keyword>
<keyword evidence="5 8" id="KW-1133">Transmembrane helix</keyword>
<dbReference type="GO" id="GO:0090529">
    <property type="term" value="P:cell septum assembly"/>
    <property type="evidence" value="ECO:0007669"/>
    <property type="project" value="InterPro"/>
</dbReference>
<dbReference type="Pfam" id="PF08478">
    <property type="entry name" value="POTRA_1"/>
    <property type="match status" value="1"/>
</dbReference>
<evidence type="ECO:0000313" key="10">
    <source>
        <dbReference type="EMBL" id="MBD8869221.1"/>
    </source>
</evidence>
<organism evidence="10 11">
    <name type="scientific">Nocardioides donggukensis</name>
    <dbReference type="NCBI Taxonomy" id="2774019"/>
    <lineage>
        <taxon>Bacteria</taxon>
        <taxon>Bacillati</taxon>
        <taxon>Actinomycetota</taxon>
        <taxon>Actinomycetes</taxon>
        <taxon>Propionibacteriales</taxon>
        <taxon>Nocardioidaceae</taxon>
        <taxon>Nocardioides</taxon>
    </lineage>
</organism>
<gene>
    <name evidence="8" type="primary">ftsQ</name>
    <name evidence="10" type="ORF">IE331_06245</name>
</gene>
<dbReference type="GO" id="GO:0005886">
    <property type="term" value="C:plasma membrane"/>
    <property type="evidence" value="ECO:0007669"/>
    <property type="project" value="UniProtKB-SubCell"/>
</dbReference>
<reference evidence="10" key="1">
    <citation type="submission" date="2020-09" db="EMBL/GenBank/DDBJ databases">
        <title>Nocardioides sp. strain MJB4 16S ribosomal RNA gene Genome sequencing and assembly.</title>
        <authorList>
            <person name="Kim I."/>
        </authorList>
    </citation>
    <scope>NUCLEOTIDE SEQUENCE</scope>
    <source>
        <strain evidence="10">MJB4</strain>
    </source>
</reference>
<dbReference type="Gene3D" id="3.10.20.310">
    <property type="entry name" value="membrane protein fhac"/>
    <property type="match status" value="1"/>
</dbReference>
<dbReference type="AlphaFoldDB" id="A0A927Q205"/>
<comment type="function">
    <text evidence="8">Essential cell division protein.</text>
</comment>
<evidence type="ECO:0000256" key="1">
    <source>
        <dbReference type="ARBA" id="ARBA00004370"/>
    </source>
</evidence>
<feature type="transmembrane region" description="Helical" evidence="8">
    <location>
        <begin position="29"/>
        <end position="52"/>
    </location>
</feature>
<dbReference type="InterPro" id="IPR034746">
    <property type="entry name" value="POTRA"/>
</dbReference>
<evidence type="ECO:0000259" key="9">
    <source>
        <dbReference type="PROSITE" id="PS51779"/>
    </source>
</evidence>
<dbReference type="InterPro" id="IPR026579">
    <property type="entry name" value="FtsQ"/>
</dbReference>
<sequence length="248" mass="27409">MPDRALDEEAARELSRRRFARRQWARRWLAWRVLVVVAVVTGALVAATWLLLFSQVMAVQQVEVRGNALLSDGDVRRAAAVPAGEPLARTDLDGARARIEALPQVRSVDVSRAWPDGILVRIEEREAVAVVEIDGRQRGMDEDGVVFRDYRRAPAQLPRIRVAADTRGEAMAEGARVVGVLPDEIARTVDYVELASIDRISLRLRDGRTVVWGSAEASEDKARVLSVLLDRPATVYDVTVPGQPTTSD</sequence>
<comment type="caution">
    <text evidence="10">The sequence shown here is derived from an EMBL/GenBank/DDBJ whole genome shotgun (WGS) entry which is preliminary data.</text>
</comment>
<dbReference type="EMBL" id="JACYXZ010000001">
    <property type="protein sequence ID" value="MBD8869221.1"/>
    <property type="molecule type" value="Genomic_DNA"/>
</dbReference>
<proteinExistence type="inferred from homology"/>
<feature type="domain" description="POTRA" evidence="9">
    <location>
        <begin position="57"/>
        <end position="125"/>
    </location>
</feature>
<keyword evidence="11" id="KW-1185">Reference proteome</keyword>
<evidence type="ECO:0000313" key="11">
    <source>
        <dbReference type="Proteomes" id="UP000616839"/>
    </source>
</evidence>
<dbReference type="PANTHER" id="PTHR37820">
    <property type="entry name" value="CELL DIVISION PROTEIN DIVIB"/>
    <property type="match status" value="1"/>
</dbReference>
<keyword evidence="6 8" id="KW-0472">Membrane</keyword>
<dbReference type="PANTHER" id="PTHR37820:SF1">
    <property type="entry name" value="CELL DIVISION PROTEIN FTSQ"/>
    <property type="match status" value="1"/>
</dbReference>
<evidence type="ECO:0000256" key="2">
    <source>
        <dbReference type="ARBA" id="ARBA00022475"/>
    </source>
</evidence>
<dbReference type="RefSeq" id="WP_192141475.1">
    <property type="nucleotide sequence ID" value="NZ_JACYXZ010000001.1"/>
</dbReference>
<dbReference type="GO" id="GO:0032153">
    <property type="term" value="C:cell division site"/>
    <property type="evidence" value="ECO:0007669"/>
    <property type="project" value="UniProtKB-UniRule"/>
</dbReference>
<evidence type="ECO:0000256" key="5">
    <source>
        <dbReference type="ARBA" id="ARBA00022989"/>
    </source>
</evidence>
<protein>
    <recommendedName>
        <fullName evidence="8">Cell division protein FtsQ</fullName>
    </recommendedName>
</protein>
<dbReference type="InterPro" id="IPR013685">
    <property type="entry name" value="POTRA_FtsQ_type"/>
</dbReference>
<comment type="similarity">
    <text evidence="8">Belongs to the FtsQ/DivIB family. FtsQ subfamily.</text>
</comment>
<dbReference type="InterPro" id="IPR050487">
    <property type="entry name" value="FtsQ_DivIB"/>
</dbReference>
<name>A0A927Q205_9ACTN</name>
<keyword evidence="2 8" id="KW-1003">Cell membrane</keyword>
<evidence type="ECO:0000256" key="8">
    <source>
        <dbReference type="HAMAP-Rule" id="MF_00911"/>
    </source>
</evidence>
<dbReference type="HAMAP" id="MF_00911">
    <property type="entry name" value="FtsQ_subfam"/>
    <property type="match status" value="1"/>
</dbReference>
<dbReference type="GO" id="GO:0043093">
    <property type="term" value="P:FtsZ-dependent cytokinesis"/>
    <property type="evidence" value="ECO:0007669"/>
    <property type="project" value="UniProtKB-UniRule"/>
</dbReference>
<dbReference type="Pfam" id="PF03799">
    <property type="entry name" value="FtsQ_DivIB_C"/>
    <property type="match status" value="1"/>
</dbReference>
<keyword evidence="7 8" id="KW-0131">Cell cycle</keyword>
<accession>A0A927Q205</accession>
<dbReference type="InterPro" id="IPR005548">
    <property type="entry name" value="Cell_div_FtsQ/DivIB_C"/>
</dbReference>
<comment type="subcellular location">
    <subcellularLocation>
        <location evidence="8">Cell membrane</location>
        <topology evidence="8">Single-pass type II membrane protein</topology>
    </subcellularLocation>
    <subcellularLocation>
        <location evidence="1">Membrane</location>
    </subcellularLocation>
    <text evidence="8">Localizes to the division septum.</text>
</comment>